<comment type="function">
    <text evidence="7">Endonuclease IV plays a role in DNA repair. It cleaves phosphodiester bonds at apurinic or apyrimidinic (AP) sites, generating a 3'-hydroxyl group and a 5'-terminal sugar phosphate.</text>
</comment>
<protein>
    <recommendedName>
        <fullName evidence="7">Probable endonuclease 4</fullName>
        <ecNumber evidence="7">3.1.21.2</ecNumber>
    </recommendedName>
    <alternativeName>
        <fullName evidence="7">Endodeoxyribonuclease IV</fullName>
    </alternativeName>
    <alternativeName>
        <fullName evidence="7">Endonuclease IV</fullName>
    </alternativeName>
</protein>
<dbReference type="PROSITE" id="PS00729">
    <property type="entry name" value="AP_NUCLEASE_F2_1"/>
    <property type="match status" value="1"/>
</dbReference>
<evidence type="ECO:0000313" key="9">
    <source>
        <dbReference type="EMBL" id="ACZ19068.1"/>
    </source>
</evidence>
<keyword evidence="6 7" id="KW-0234">DNA repair</keyword>
<dbReference type="GO" id="GO:0006284">
    <property type="term" value="P:base-excision repair"/>
    <property type="evidence" value="ECO:0007669"/>
    <property type="project" value="TreeGrafter"/>
</dbReference>
<evidence type="ECO:0000256" key="4">
    <source>
        <dbReference type="ARBA" id="ARBA00022801"/>
    </source>
</evidence>
<keyword evidence="3 7" id="KW-0227">DNA damage</keyword>
<dbReference type="PANTHER" id="PTHR21445:SF0">
    <property type="entry name" value="APURINIC-APYRIMIDINIC ENDONUCLEASE"/>
    <property type="match status" value="1"/>
</dbReference>
<dbReference type="PANTHER" id="PTHR21445">
    <property type="entry name" value="ENDONUCLEASE IV ENDODEOXYRIBONUCLEASE IV"/>
    <property type="match status" value="1"/>
</dbReference>
<dbReference type="STRING" id="525903.Taci_0835"/>
<evidence type="ECO:0000256" key="7">
    <source>
        <dbReference type="HAMAP-Rule" id="MF_00152"/>
    </source>
</evidence>
<dbReference type="AlphaFoldDB" id="D1B9W5"/>
<comment type="similarity">
    <text evidence="1 7">Belongs to the AP endonuclease 2 family.</text>
</comment>
<dbReference type="NCBIfam" id="TIGR00587">
    <property type="entry name" value="nfo"/>
    <property type="match status" value="1"/>
</dbReference>
<dbReference type="InterPro" id="IPR036237">
    <property type="entry name" value="Xyl_isomerase-like_sf"/>
</dbReference>
<dbReference type="GO" id="GO:0003906">
    <property type="term" value="F:DNA-(apurinic or apyrimidinic site) endonuclease activity"/>
    <property type="evidence" value="ECO:0007669"/>
    <property type="project" value="TreeGrafter"/>
</dbReference>
<keyword evidence="2 7" id="KW-0479">Metal-binding</keyword>
<dbReference type="EnsemblBacteria" id="ACZ19068">
    <property type="protein sequence ID" value="ACZ19068"/>
    <property type="gene ID" value="Taci_0835"/>
</dbReference>
<feature type="binding site" evidence="7">
    <location>
        <position position="227"/>
    </location>
    <ligand>
        <name>Zn(2+)</name>
        <dbReference type="ChEBI" id="CHEBI:29105"/>
        <label>3</label>
    </ligand>
</feature>
<comment type="catalytic activity">
    <reaction evidence="7">
        <text>Endonucleolytic cleavage to 5'-phosphooligonucleotide end-products.</text>
        <dbReference type="EC" id="3.1.21.2"/>
    </reaction>
</comment>
<feature type="binding site" evidence="7">
    <location>
        <position position="67"/>
    </location>
    <ligand>
        <name>Zn(2+)</name>
        <dbReference type="ChEBI" id="CHEBI:29105"/>
        <label>1</label>
    </ligand>
</feature>
<dbReference type="eggNOG" id="COG0648">
    <property type="taxonomic scope" value="Bacteria"/>
</dbReference>
<dbReference type="InterPro" id="IPR018246">
    <property type="entry name" value="AP_endonuc_F2_Zn_BS"/>
</dbReference>
<dbReference type="FunFam" id="3.20.20.150:FF:000001">
    <property type="entry name" value="Probable endonuclease 4"/>
    <property type="match status" value="1"/>
</dbReference>
<dbReference type="SUPFAM" id="SSF51658">
    <property type="entry name" value="Xylose isomerase-like"/>
    <property type="match status" value="1"/>
</dbReference>
<feature type="binding site" evidence="7">
    <location>
        <position position="107"/>
    </location>
    <ligand>
        <name>Zn(2+)</name>
        <dbReference type="ChEBI" id="CHEBI:29105"/>
        <label>1</label>
    </ligand>
</feature>
<keyword evidence="10" id="KW-1185">Reference proteome</keyword>
<reference evidence="9 10" key="1">
    <citation type="journal article" date="2009" name="Stand. Genomic Sci.">
        <title>Complete genome sequence of Thermanaerovibrio acidaminovorans type strain (Su883).</title>
        <authorList>
            <person name="Chovatia M."/>
            <person name="Sikorski J."/>
            <person name="Schroder M."/>
            <person name="Lapidus A."/>
            <person name="Nolan M."/>
            <person name="Tice H."/>
            <person name="Glavina Del Rio T."/>
            <person name="Copeland A."/>
            <person name="Cheng J.F."/>
            <person name="Lucas S."/>
            <person name="Chen F."/>
            <person name="Bruce D."/>
            <person name="Goodwin L."/>
            <person name="Pitluck S."/>
            <person name="Ivanova N."/>
            <person name="Mavromatis K."/>
            <person name="Ovchinnikova G."/>
            <person name="Pati A."/>
            <person name="Chen A."/>
            <person name="Palaniappan K."/>
            <person name="Land M."/>
            <person name="Hauser L."/>
            <person name="Chang Y.J."/>
            <person name="Jeffries C.D."/>
            <person name="Chain P."/>
            <person name="Saunders E."/>
            <person name="Detter J.C."/>
            <person name="Brettin T."/>
            <person name="Rohde M."/>
            <person name="Goker M."/>
            <person name="Spring S."/>
            <person name="Bristow J."/>
            <person name="Markowitz V."/>
            <person name="Hugenholtz P."/>
            <person name="Kyrpides N.C."/>
            <person name="Klenk H.P."/>
            <person name="Eisen J.A."/>
        </authorList>
    </citation>
    <scope>NUCLEOTIDE SEQUENCE [LARGE SCALE GENOMIC DNA]</scope>
    <source>
        <strain evidence="10">ATCC 49978 / DSM 6589 / Su883</strain>
    </source>
</reference>
<gene>
    <name evidence="7" type="primary">nfo</name>
    <name evidence="9" type="ordered locus">Taci_0835</name>
</gene>
<feature type="domain" description="Xylose isomerase-like TIM barrel" evidence="8">
    <location>
        <begin position="23"/>
        <end position="272"/>
    </location>
</feature>
<evidence type="ECO:0000256" key="2">
    <source>
        <dbReference type="ARBA" id="ARBA00022723"/>
    </source>
</evidence>
<keyword evidence="7 9" id="KW-0255">Endonuclease</keyword>
<dbReference type="SMART" id="SM00518">
    <property type="entry name" value="AP2Ec"/>
    <property type="match status" value="1"/>
</dbReference>
<dbReference type="PROSITE" id="PS00730">
    <property type="entry name" value="AP_NUCLEASE_F2_2"/>
    <property type="match status" value="1"/>
</dbReference>
<dbReference type="InterPro" id="IPR013022">
    <property type="entry name" value="Xyl_isomerase-like_TIM-brl"/>
</dbReference>
<proteinExistence type="inferred from homology"/>
<dbReference type="GO" id="GO:0008833">
    <property type="term" value="F:deoxyribonuclease IV (phage-T4-induced) activity"/>
    <property type="evidence" value="ECO:0007669"/>
    <property type="project" value="UniProtKB-UniRule"/>
</dbReference>
<comment type="cofactor">
    <cofactor evidence="7">
        <name>Zn(2+)</name>
        <dbReference type="ChEBI" id="CHEBI:29105"/>
    </cofactor>
    <text evidence="7">Binds 3 Zn(2+) ions.</text>
</comment>
<feature type="binding site" evidence="7">
    <location>
        <position position="176"/>
    </location>
    <ligand>
        <name>Zn(2+)</name>
        <dbReference type="ChEBI" id="CHEBI:29105"/>
        <label>2</label>
    </ligand>
</feature>
<accession>D1B9W5</accession>
<feature type="binding site" evidence="7">
    <location>
        <position position="212"/>
    </location>
    <ligand>
        <name>Zn(2+)</name>
        <dbReference type="ChEBI" id="CHEBI:29105"/>
        <label>2</label>
    </ligand>
</feature>
<feature type="binding site" evidence="7">
    <location>
        <position position="143"/>
    </location>
    <ligand>
        <name>Zn(2+)</name>
        <dbReference type="ChEBI" id="CHEBI:29105"/>
        <label>2</label>
    </ligand>
</feature>
<dbReference type="EMBL" id="CP001818">
    <property type="protein sequence ID" value="ACZ19068.1"/>
    <property type="molecule type" value="Genomic_DNA"/>
</dbReference>
<dbReference type="KEGG" id="tai:Taci_0835"/>
<feature type="binding site" evidence="7">
    <location>
        <position position="257"/>
    </location>
    <ligand>
        <name>Zn(2+)</name>
        <dbReference type="ChEBI" id="CHEBI:29105"/>
        <label>2</label>
    </ligand>
</feature>
<dbReference type="InterPro" id="IPR001719">
    <property type="entry name" value="AP_endonuc_2"/>
</dbReference>
<keyword evidence="7" id="KW-0540">Nuclease</keyword>
<feature type="binding site" evidence="7">
    <location>
        <position position="143"/>
    </location>
    <ligand>
        <name>Zn(2+)</name>
        <dbReference type="ChEBI" id="CHEBI:29105"/>
        <label>1</label>
    </ligand>
</feature>
<dbReference type="Pfam" id="PF01261">
    <property type="entry name" value="AP_endonuc_2"/>
    <property type="match status" value="1"/>
</dbReference>
<dbReference type="EC" id="3.1.21.2" evidence="7"/>
<evidence type="ECO:0000313" key="10">
    <source>
        <dbReference type="Proteomes" id="UP000002030"/>
    </source>
</evidence>
<dbReference type="RefSeq" id="WP_012869583.1">
    <property type="nucleotide sequence ID" value="NC_013522.1"/>
</dbReference>
<evidence type="ECO:0000259" key="8">
    <source>
        <dbReference type="Pfam" id="PF01261"/>
    </source>
</evidence>
<dbReference type="PATRIC" id="fig|525903.6.peg.836"/>
<keyword evidence="4 7" id="KW-0378">Hydrolase</keyword>
<dbReference type="HOGENOM" id="CLU_025885_0_1_0"/>
<dbReference type="CDD" id="cd00019">
    <property type="entry name" value="AP2Ec"/>
    <property type="match status" value="1"/>
</dbReference>
<dbReference type="PROSITE" id="PS00731">
    <property type="entry name" value="AP_NUCLEASE_F2_3"/>
    <property type="match status" value="1"/>
</dbReference>
<evidence type="ECO:0000256" key="1">
    <source>
        <dbReference type="ARBA" id="ARBA00005340"/>
    </source>
</evidence>
<dbReference type="GO" id="GO:0003677">
    <property type="term" value="F:DNA binding"/>
    <property type="evidence" value="ECO:0007669"/>
    <property type="project" value="InterPro"/>
</dbReference>
<dbReference type="Gene3D" id="3.20.20.150">
    <property type="entry name" value="Divalent-metal-dependent TIM barrel enzymes"/>
    <property type="match status" value="1"/>
</dbReference>
<feature type="binding site" evidence="7">
    <location>
        <position position="179"/>
    </location>
    <ligand>
        <name>Zn(2+)</name>
        <dbReference type="ChEBI" id="CHEBI:29105"/>
        <label>3</label>
    </ligand>
</feature>
<dbReference type="Proteomes" id="UP000002030">
    <property type="component" value="Chromosome"/>
</dbReference>
<feature type="binding site" evidence="7">
    <location>
        <position position="225"/>
    </location>
    <ligand>
        <name>Zn(2+)</name>
        <dbReference type="ChEBI" id="CHEBI:29105"/>
        <label>3</label>
    </ligand>
</feature>
<evidence type="ECO:0000256" key="6">
    <source>
        <dbReference type="ARBA" id="ARBA00023204"/>
    </source>
</evidence>
<dbReference type="GO" id="GO:0008081">
    <property type="term" value="F:phosphoric diester hydrolase activity"/>
    <property type="evidence" value="ECO:0007669"/>
    <property type="project" value="TreeGrafter"/>
</dbReference>
<dbReference type="GO" id="GO:0008270">
    <property type="term" value="F:zinc ion binding"/>
    <property type="evidence" value="ECO:0007669"/>
    <property type="project" value="UniProtKB-UniRule"/>
</dbReference>
<name>D1B9W5_THEAS</name>
<evidence type="ECO:0000256" key="5">
    <source>
        <dbReference type="ARBA" id="ARBA00022833"/>
    </source>
</evidence>
<evidence type="ECO:0000256" key="3">
    <source>
        <dbReference type="ARBA" id="ARBA00022763"/>
    </source>
</evidence>
<keyword evidence="5 7" id="KW-0862">Zinc</keyword>
<dbReference type="PROSITE" id="PS51432">
    <property type="entry name" value="AP_NUCLEASE_F2_4"/>
    <property type="match status" value="1"/>
</dbReference>
<dbReference type="OrthoDB" id="9805666at2"/>
<sequence>MALLGCHVSIEGGVWRAIERGDSLGCRAIQIFTKNQLQWMSSPIPLDVAERFYRAWRASGIVEVVSHASYLINLASHDPVLWKRSVEALTYEAQRCLDLGIGLLVFHPGHHGGAGYQVGMEWLERGIQQVLEAIPLGVRLLLEPSAGQGTSVGFVLKDCVELCHRIGYERLGLCLDTCHLFAAGYDFRTPGGYDRLLRSLGDRGTRLVGCWHLNDSKDPKGSRKDRHQRVGIGTIGLAPFQMILSDPRFHAVPAIVEAPPSTVAEDLALLNKLMGLG</sequence>
<organism evidence="9 10">
    <name type="scientific">Thermanaerovibrio acidaminovorans (strain ATCC 49978 / DSM 6589 / Su883)</name>
    <name type="common">Selenomonas acidaminovorans</name>
    <dbReference type="NCBI Taxonomy" id="525903"/>
    <lineage>
        <taxon>Bacteria</taxon>
        <taxon>Thermotogati</taxon>
        <taxon>Synergistota</taxon>
        <taxon>Synergistia</taxon>
        <taxon>Synergistales</taxon>
        <taxon>Synergistaceae</taxon>
        <taxon>Thermanaerovibrio</taxon>
    </lineage>
</organism>
<dbReference type="HAMAP" id="MF_00152">
    <property type="entry name" value="Nfo"/>
    <property type="match status" value="1"/>
</dbReference>